<proteinExistence type="predicted"/>
<evidence type="ECO:0000313" key="1">
    <source>
        <dbReference type="EMBL" id="NMO15761.1"/>
    </source>
</evidence>
<keyword evidence="2" id="KW-1185">Reference proteome</keyword>
<organism evidence="1 2">
    <name type="scientific">Pyxidicoccus fallax</name>
    <dbReference type="NCBI Taxonomy" id="394095"/>
    <lineage>
        <taxon>Bacteria</taxon>
        <taxon>Pseudomonadati</taxon>
        <taxon>Myxococcota</taxon>
        <taxon>Myxococcia</taxon>
        <taxon>Myxococcales</taxon>
        <taxon>Cystobacterineae</taxon>
        <taxon>Myxococcaceae</taxon>
        <taxon>Pyxidicoccus</taxon>
    </lineage>
</organism>
<dbReference type="AlphaFoldDB" id="A0A848LGI5"/>
<comment type="caution">
    <text evidence="1">The sequence shown here is derived from an EMBL/GenBank/DDBJ whole genome shotgun (WGS) entry which is preliminary data.</text>
</comment>
<name>A0A848LGI5_9BACT</name>
<reference evidence="1 2" key="1">
    <citation type="submission" date="2020-04" db="EMBL/GenBank/DDBJ databases">
        <title>Draft genome of Pyxidicoccus fallax type strain.</title>
        <authorList>
            <person name="Whitworth D.E."/>
        </authorList>
    </citation>
    <scope>NUCLEOTIDE SEQUENCE [LARGE SCALE GENOMIC DNA]</scope>
    <source>
        <strain evidence="1 2">DSM 14698</strain>
    </source>
</reference>
<dbReference type="RefSeq" id="WP_169345027.1">
    <property type="nucleotide sequence ID" value="NZ_JABBJJ010000047.1"/>
</dbReference>
<dbReference type="Proteomes" id="UP000518300">
    <property type="component" value="Unassembled WGS sequence"/>
</dbReference>
<accession>A0A848LGI5</accession>
<sequence length="54" mass="6154">MPLTRYACGNRGFRERLPPFEFARGVTRAHALALFDRLLAGMPHTRPVPMEELS</sequence>
<protein>
    <submittedName>
        <fullName evidence="1">Uncharacterized protein</fullName>
    </submittedName>
</protein>
<gene>
    <name evidence="1" type="ORF">HG543_12985</name>
</gene>
<evidence type="ECO:0000313" key="2">
    <source>
        <dbReference type="Proteomes" id="UP000518300"/>
    </source>
</evidence>
<dbReference type="EMBL" id="JABBJJ010000047">
    <property type="protein sequence ID" value="NMO15761.1"/>
    <property type="molecule type" value="Genomic_DNA"/>
</dbReference>